<accession>A0AAJ5F5B9</accession>
<name>A0AAJ5F5B9_9DEIO</name>
<dbReference type="FunFam" id="3.40.309.10:FF:000003">
    <property type="entry name" value="Aldehyde dehydrogenase"/>
    <property type="match status" value="1"/>
</dbReference>
<sequence>MNTTSSPPVPGDIQAIFEAQRAHRLRMAQTDAAPRQAILRRLRDAINRHRVRLAEALASDLGKSRAEAEITELHSVVGELNHAVAHLPRWMRPRPVATPATLLGSRSRVVPEARGVTLILSPWNYPVNLALAPLVASLAAGNTVILKPSEKAPATGHALRALLEEVFEPHLVAVVEGGPDVAEALTRLPFDHIFFTGSGEIGRRVMEAAAQNLTPVTLELGGKSPAILGQGADLHLAAERIGWGKFLNAGQTCVAPDYVLVPEAQHDGFVERLREVVRRRYGSGPDTLKDFGRLVDAASVQRLERLTRESVEAGARVVCGGQFDAGKRFISPTLVTHVTPEMPLMRQELFGPVLPILPYRDLEDALALVRRLDTPLALYVFTRDPDEAEQVRRETRSGGLVVNGTVVHLTNPNLPFGGIGPSGMGSYHGEYGFRAFSHERAVLHEAALSPTQLSFPPYGRPAPRFSAWLLRQMERTLPSG</sequence>
<evidence type="ECO:0000256" key="3">
    <source>
        <dbReference type="ARBA" id="ARBA00023027"/>
    </source>
</evidence>
<feature type="active site" evidence="5">
    <location>
        <position position="253"/>
    </location>
</feature>
<dbReference type="EMBL" id="VBRC01000010">
    <property type="protein sequence ID" value="TLK24681.1"/>
    <property type="molecule type" value="Genomic_DNA"/>
</dbReference>
<dbReference type="InterPro" id="IPR016162">
    <property type="entry name" value="Ald_DH_N"/>
</dbReference>
<evidence type="ECO:0000259" key="8">
    <source>
        <dbReference type="Pfam" id="PF00171"/>
    </source>
</evidence>
<gene>
    <name evidence="10" type="ORF">FCS05_14105</name>
    <name evidence="9" type="ORF">HNQ10_003436</name>
</gene>
<dbReference type="EMBL" id="JACHFV010000012">
    <property type="protein sequence ID" value="MBB5296586.1"/>
    <property type="molecule type" value="Genomic_DNA"/>
</dbReference>
<dbReference type="InterPro" id="IPR029510">
    <property type="entry name" value="Ald_DH_CS_GLU"/>
</dbReference>
<dbReference type="FunFam" id="3.40.605.10:FF:000004">
    <property type="entry name" value="Aldehyde dehydrogenase"/>
    <property type="match status" value="1"/>
</dbReference>
<evidence type="ECO:0000256" key="1">
    <source>
        <dbReference type="ARBA" id="ARBA00009986"/>
    </source>
</evidence>
<keyword evidence="2 4" id="KW-0560">Oxidoreductase</keyword>
<dbReference type="RefSeq" id="WP_129118646.1">
    <property type="nucleotide sequence ID" value="NZ_BSUI01000039.1"/>
</dbReference>
<dbReference type="InterPro" id="IPR016161">
    <property type="entry name" value="Ald_DH/histidinol_DH"/>
</dbReference>
<evidence type="ECO:0000256" key="7">
    <source>
        <dbReference type="RuleBase" id="RU003345"/>
    </source>
</evidence>
<protein>
    <recommendedName>
        <fullName evidence="4">Aldehyde dehydrogenase</fullName>
    </recommendedName>
</protein>
<dbReference type="GO" id="GO:0006081">
    <property type="term" value="P:aldehyde metabolic process"/>
    <property type="evidence" value="ECO:0007669"/>
    <property type="project" value="InterPro"/>
</dbReference>
<dbReference type="InterPro" id="IPR015590">
    <property type="entry name" value="Aldehyde_DH_dom"/>
</dbReference>
<dbReference type="InterPro" id="IPR016163">
    <property type="entry name" value="Ald_DH_C"/>
</dbReference>
<dbReference type="GO" id="GO:0005737">
    <property type="term" value="C:cytoplasm"/>
    <property type="evidence" value="ECO:0007669"/>
    <property type="project" value="TreeGrafter"/>
</dbReference>
<evidence type="ECO:0000313" key="12">
    <source>
        <dbReference type="Proteomes" id="UP000536909"/>
    </source>
</evidence>
<evidence type="ECO:0000313" key="10">
    <source>
        <dbReference type="EMBL" id="TLK24681.1"/>
    </source>
</evidence>
<comment type="similarity">
    <text evidence="1 4 7">Belongs to the aldehyde dehydrogenase family.</text>
</comment>
<dbReference type="PROSITE" id="PS00687">
    <property type="entry name" value="ALDEHYDE_DEHYDR_GLU"/>
    <property type="match status" value="1"/>
</dbReference>
<evidence type="ECO:0000313" key="9">
    <source>
        <dbReference type="EMBL" id="MBB5296586.1"/>
    </source>
</evidence>
<keyword evidence="12" id="KW-1185">Reference proteome</keyword>
<keyword evidence="3" id="KW-0520">NAD</keyword>
<evidence type="ECO:0000256" key="6">
    <source>
        <dbReference type="PROSITE-ProRule" id="PRU10007"/>
    </source>
</evidence>
<dbReference type="InterPro" id="IPR012394">
    <property type="entry name" value="Aldehyde_DH_NAD(P)"/>
</dbReference>
<feature type="active site" evidence="5 6">
    <location>
        <position position="219"/>
    </location>
</feature>
<dbReference type="PROSITE" id="PS00070">
    <property type="entry name" value="ALDEHYDE_DEHYDR_CYS"/>
    <property type="match status" value="1"/>
</dbReference>
<dbReference type="Gene3D" id="3.40.605.10">
    <property type="entry name" value="Aldehyde Dehydrogenase, Chain A, domain 1"/>
    <property type="match status" value="1"/>
</dbReference>
<dbReference type="AlphaFoldDB" id="A0AAJ5F5B9"/>
<feature type="domain" description="Aldehyde dehydrogenase" evidence="8">
    <location>
        <begin position="14"/>
        <end position="441"/>
    </location>
</feature>
<evidence type="ECO:0000256" key="4">
    <source>
        <dbReference type="PIRNR" id="PIRNR036492"/>
    </source>
</evidence>
<dbReference type="Gene3D" id="3.40.309.10">
    <property type="entry name" value="Aldehyde Dehydrogenase, Chain A, domain 2"/>
    <property type="match status" value="1"/>
</dbReference>
<dbReference type="InterPro" id="IPR016160">
    <property type="entry name" value="Ald_DH_CS_CYS"/>
</dbReference>
<comment type="caution">
    <text evidence="10">The sequence shown here is derived from an EMBL/GenBank/DDBJ whole genome shotgun (WGS) entry which is preliminary data.</text>
</comment>
<evidence type="ECO:0000256" key="2">
    <source>
        <dbReference type="ARBA" id="ARBA00023002"/>
    </source>
</evidence>
<dbReference type="Pfam" id="PF00171">
    <property type="entry name" value="Aldedh"/>
    <property type="match status" value="1"/>
</dbReference>
<dbReference type="SUPFAM" id="SSF53720">
    <property type="entry name" value="ALDH-like"/>
    <property type="match status" value="1"/>
</dbReference>
<organism evidence="10 11">
    <name type="scientific">Deinococcus metallilatus</name>
    <dbReference type="NCBI Taxonomy" id="1211322"/>
    <lineage>
        <taxon>Bacteria</taxon>
        <taxon>Thermotogati</taxon>
        <taxon>Deinococcota</taxon>
        <taxon>Deinococci</taxon>
        <taxon>Deinococcales</taxon>
        <taxon>Deinococcaceae</taxon>
        <taxon>Deinococcus</taxon>
    </lineage>
</organism>
<dbReference type="PIRSF" id="PIRSF036492">
    <property type="entry name" value="ALDH"/>
    <property type="match status" value="1"/>
</dbReference>
<dbReference type="Proteomes" id="UP000308000">
    <property type="component" value="Unassembled WGS sequence"/>
</dbReference>
<evidence type="ECO:0000313" key="11">
    <source>
        <dbReference type="Proteomes" id="UP000308000"/>
    </source>
</evidence>
<dbReference type="PANTHER" id="PTHR43570">
    <property type="entry name" value="ALDEHYDE DEHYDROGENASE"/>
    <property type="match status" value="1"/>
</dbReference>
<dbReference type="PANTHER" id="PTHR43570:SF20">
    <property type="entry name" value="ALDEHYDE DEHYDROGENASE ALDX-RELATED"/>
    <property type="match status" value="1"/>
</dbReference>
<proteinExistence type="inferred from homology"/>
<evidence type="ECO:0000256" key="5">
    <source>
        <dbReference type="PIRSR" id="PIRSR036492-1"/>
    </source>
</evidence>
<reference evidence="10 11" key="1">
    <citation type="submission" date="2019-04" db="EMBL/GenBank/DDBJ databases">
        <title>Deinococcus metalilatus MA1002 mutant No.5.</title>
        <authorList>
            <person name="Park W."/>
            <person name="Park C."/>
        </authorList>
    </citation>
    <scope>NUCLEOTIDE SEQUENCE [LARGE SCALE GENOMIC DNA]</scope>
    <source>
        <strain evidence="10 11">MA1002-m5</strain>
    </source>
</reference>
<dbReference type="Proteomes" id="UP000536909">
    <property type="component" value="Unassembled WGS sequence"/>
</dbReference>
<dbReference type="GO" id="GO:0004029">
    <property type="term" value="F:aldehyde dehydrogenase (NAD+) activity"/>
    <property type="evidence" value="ECO:0007669"/>
    <property type="project" value="TreeGrafter"/>
</dbReference>
<reference evidence="9 12" key="2">
    <citation type="submission" date="2020-08" db="EMBL/GenBank/DDBJ databases">
        <title>Genomic Encyclopedia of Type Strains, Phase IV (KMG-IV): sequencing the most valuable type-strain genomes for metagenomic binning, comparative biology and taxonomic classification.</title>
        <authorList>
            <person name="Goeker M."/>
        </authorList>
    </citation>
    <scope>NUCLEOTIDE SEQUENCE [LARGE SCALE GENOMIC DNA]</scope>
    <source>
        <strain evidence="9 12">DSM 105434</strain>
    </source>
</reference>